<sequence>MRTSSPFLLSTQRPWESVGLGIRRQVLTYDDRLMVVKVAFERGGIGSRHRHLHTQMTYVESGVFTVCVGDEKKVLVAGDSFHIPSDVWHGVECIEAGVLLDVFSPARTDFL</sequence>
<dbReference type="InterPro" id="IPR025499">
    <property type="entry name" value="KdgF"/>
</dbReference>
<name>A0ABP8I7Y2_9BACT</name>
<dbReference type="InterPro" id="IPR011051">
    <property type="entry name" value="RmlC_Cupin_sf"/>
</dbReference>
<accession>A0ABP8I7Y2</accession>
<feature type="domain" description="Cupin type-2" evidence="1">
    <location>
        <begin position="38"/>
        <end position="102"/>
    </location>
</feature>
<dbReference type="InterPro" id="IPR052535">
    <property type="entry name" value="Bacilysin_H2HPP_isomerase"/>
</dbReference>
<proteinExistence type="predicted"/>
<dbReference type="CDD" id="cd02238">
    <property type="entry name" value="cupin_KdgF"/>
    <property type="match status" value="1"/>
</dbReference>
<dbReference type="SUPFAM" id="SSF51182">
    <property type="entry name" value="RmlC-like cupins"/>
    <property type="match status" value="1"/>
</dbReference>
<dbReference type="InterPro" id="IPR013096">
    <property type="entry name" value="Cupin_2"/>
</dbReference>
<organism evidence="2 3">
    <name type="scientific">Hymenobacter saemangeumensis</name>
    <dbReference type="NCBI Taxonomy" id="1084522"/>
    <lineage>
        <taxon>Bacteria</taxon>
        <taxon>Pseudomonadati</taxon>
        <taxon>Bacteroidota</taxon>
        <taxon>Cytophagia</taxon>
        <taxon>Cytophagales</taxon>
        <taxon>Hymenobacteraceae</taxon>
        <taxon>Hymenobacter</taxon>
    </lineage>
</organism>
<dbReference type="Pfam" id="PF07883">
    <property type="entry name" value="Cupin_2"/>
    <property type="match status" value="1"/>
</dbReference>
<dbReference type="Proteomes" id="UP001501153">
    <property type="component" value="Unassembled WGS sequence"/>
</dbReference>
<dbReference type="InterPro" id="IPR014710">
    <property type="entry name" value="RmlC-like_jellyroll"/>
</dbReference>
<dbReference type="PIRSF" id="PIRSF029883">
    <property type="entry name" value="KdgF"/>
    <property type="match status" value="1"/>
</dbReference>
<comment type="caution">
    <text evidence="2">The sequence shown here is derived from an EMBL/GenBank/DDBJ whole genome shotgun (WGS) entry which is preliminary data.</text>
</comment>
<evidence type="ECO:0000259" key="1">
    <source>
        <dbReference type="Pfam" id="PF07883"/>
    </source>
</evidence>
<dbReference type="PANTHER" id="PTHR40112">
    <property type="entry name" value="H2HPP ISOMERASE"/>
    <property type="match status" value="1"/>
</dbReference>
<dbReference type="EMBL" id="BAABGZ010000013">
    <property type="protein sequence ID" value="GAA4353278.1"/>
    <property type="molecule type" value="Genomic_DNA"/>
</dbReference>
<evidence type="ECO:0000313" key="2">
    <source>
        <dbReference type="EMBL" id="GAA4353278.1"/>
    </source>
</evidence>
<protein>
    <submittedName>
        <fullName evidence="2">Cupin domain-containing protein</fullName>
    </submittedName>
</protein>
<dbReference type="RefSeq" id="WP_345235115.1">
    <property type="nucleotide sequence ID" value="NZ_BAABGZ010000013.1"/>
</dbReference>
<dbReference type="Gene3D" id="2.60.120.10">
    <property type="entry name" value="Jelly Rolls"/>
    <property type="match status" value="1"/>
</dbReference>
<keyword evidence="3" id="KW-1185">Reference proteome</keyword>
<reference evidence="3" key="1">
    <citation type="journal article" date="2019" name="Int. J. Syst. Evol. Microbiol.">
        <title>The Global Catalogue of Microorganisms (GCM) 10K type strain sequencing project: providing services to taxonomists for standard genome sequencing and annotation.</title>
        <authorList>
            <consortium name="The Broad Institute Genomics Platform"/>
            <consortium name="The Broad Institute Genome Sequencing Center for Infectious Disease"/>
            <person name="Wu L."/>
            <person name="Ma J."/>
        </authorList>
    </citation>
    <scope>NUCLEOTIDE SEQUENCE [LARGE SCALE GENOMIC DNA]</scope>
    <source>
        <strain evidence="3">JCM 17923</strain>
    </source>
</reference>
<dbReference type="PANTHER" id="PTHR40112:SF1">
    <property type="entry name" value="H2HPP ISOMERASE"/>
    <property type="match status" value="1"/>
</dbReference>
<evidence type="ECO:0000313" key="3">
    <source>
        <dbReference type="Proteomes" id="UP001501153"/>
    </source>
</evidence>
<gene>
    <name evidence="2" type="ORF">GCM10023185_13780</name>
</gene>